<keyword evidence="2" id="KW-1185">Reference proteome</keyword>
<dbReference type="SUPFAM" id="SSF52467">
    <property type="entry name" value="DHS-like NAD/FAD-binding domain"/>
    <property type="match status" value="1"/>
</dbReference>
<reference evidence="1 2" key="1">
    <citation type="submission" date="2016-10" db="EMBL/GenBank/DDBJ databases">
        <authorList>
            <person name="de Groot N.N."/>
        </authorList>
    </citation>
    <scope>NUCLEOTIDE SEQUENCE [LARGE SCALE GENOMIC DNA]</scope>
    <source>
        <strain evidence="1 2">AA1</strain>
    </source>
</reference>
<evidence type="ECO:0000313" key="1">
    <source>
        <dbReference type="EMBL" id="SCY91364.1"/>
    </source>
</evidence>
<sequence>MLIDNIIAQMDEGGPRSYYSFETFILNLLKFHLESQEKELNIVENFRDGIGDAIAPDGFDDFEGNTLIEIKFSIDKMPARHLLAKFLHGRSTQNFEKDFDRLLIVHAKPVSTKWKERFEKELSMTDCSVPIILFGPEEINKIVSKHRSKTNEIVNNLFSLRIKTAVAKQKIDWKKERESRIELIKDHYRGGQFSLFLGAGVSSSAGLPDWTTLLNSLFVSYLTDEFNNEVSISEKDIEDIVNRLNKIDASSALMAARYLRKGLSKERGEVNEFTKVISENLYKLRNTAFSFNSLLIKSIVNLCAPKRTGAKIKAVVTYNFDDLVERQLEKQSIQYQSIYTDSESYGPDELPVYHVHGFLPENPKKYASLDKSTLVFSEEGYHHIYSNAYHWSNLVQLNNLRENHCLMIGLSMTDPNLRRLLDISGRHTEKTKHFAFMKRLSKQEFCFEQDESPAVNNIVGAEKFLERHHNLNEEIMRELGVSVIWYESYDDIPQILSSIKDY</sequence>
<dbReference type="OrthoDB" id="5429353at2"/>
<dbReference type="AlphaFoldDB" id="A0A1G5JT79"/>
<evidence type="ECO:0000313" key="2">
    <source>
        <dbReference type="Proteomes" id="UP000198870"/>
    </source>
</evidence>
<accession>A0A1G5JT79</accession>
<organism evidence="1 2">
    <name type="scientific">Desulfoluna spongiiphila</name>
    <dbReference type="NCBI Taxonomy" id="419481"/>
    <lineage>
        <taxon>Bacteria</taxon>
        <taxon>Pseudomonadati</taxon>
        <taxon>Thermodesulfobacteriota</taxon>
        <taxon>Desulfobacteria</taxon>
        <taxon>Desulfobacterales</taxon>
        <taxon>Desulfolunaceae</taxon>
        <taxon>Desulfoluna</taxon>
    </lineage>
</organism>
<dbReference type="InterPro" id="IPR029035">
    <property type="entry name" value="DHS-like_NAD/FAD-binding_dom"/>
</dbReference>
<dbReference type="Proteomes" id="UP000198870">
    <property type="component" value="Unassembled WGS sequence"/>
</dbReference>
<gene>
    <name evidence="1" type="ORF">SAMN05216233_1471</name>
</gene>
<protein>
    <submittedName>
        <fullName evidence="1">SIR2-like domain-containing protein</fullName>
    </submittedName>
</protein>
<dbReference type="RefSeq" id="WP_092216036.1">
    <property type="nucleotide sequence ID" value="NZ_FMUX01000047.1"/>
</dbReference>
<dbReference type="EMBL" id="FMUX01000047">
    <property type="protein sequence ID" value="SCY91364.1"/>
    <property type="molecule type" value="Genomic_DNA"/>
</dbReference>
<dbReference type="STRING" id="419481.SAMN05216233_1471"/>
<proteinExistence type="predicted"/>
<name>A0A1G5JT79_9BACT</name>
<dbReference type="Pfam" id="PF13289">
    <property type="entry name" value="SIR2_2"/>
    <property type="match status" value="1"/>
</dbReference>